<dbReference type="Gene3D" id="3.90.550.10">
    <property type="entry name" value="Spore Coat Polysaccharide Biosynthesis Protein SpsA, Chain A"/>
    <property type="match status" value="1"/>
</dbReference>
<dbReference type="Pfam" id="PF00535">
    <property type="entry name" value="Glycos_transf_2"/>
    <property type="match status" value="1"/>
</dbReference>
<dbReference type="AlphaFoldDB" id="A0A809QYF0"/>
<dbReference type="SUPFAM" id="SSF53448">
    <property type="entry name" value="Nucleotide-diphospho-sugar transferases"/>
    <property type="match status" value="1"/>
</dbReference>
<dbReference type="InterPro" id="IPR029044">
    <property type="entry name" value="Nucleotide-diphossugar_trans"/>
</dbReference>
<dbReference type="InterPro" id="IPR001173">
    <property type="entry name" value="Glyco_trans_2-like"/>
</dbReference>
<dbReference type="InterPro" id="IPR050834">
    <property type="entry name" value="Glycosyltransf_2"/>
</dbReference>
<accession>A0A809QYF0</accession>
<dbReference type="PANTHER" id="PTHR43685:SF2">
    <property type="entry name" value="GLYCOSYLTRANSFERASE 2-LIKE DOMAIN-CONTAINING PROTEIN"/>
    <property type="match status" value="1"/>
</dbReference>
<dbReference type="GO" id="GO:0016740">
    <property type="term" value="F:transferase activity"/>
    <property type="evidence" value="ECO:0007669"/>
    <property type="project" value="UniProtKB-KW"/>
</dbReference>
<sequence>MDPLFSLVIPVFNQKEGYFRRCIESVLNQAHPRLEIIVSDNHSTNGCTAFLSDIGDPRLRLIRPPCHLQLIQHFAFAGFQARGQLLSFLPSDDWLEPDWLDIMAGVMDRHPDAALAFCDLRKHEVESGQVSRYRGDAYPSRFLTNAEAIRIFGKFICRDTSAWMTGALIRRDAYFKCGGFHDAGVRYAGDACIGLGLLKYGGVAYENSALANYTVWTTKQGKSDAQWSAMACQDIAKVIGWAQNDMELRALAKAANFSFSGSRIRMSVFFLLAYIKNVIDDRENTRLHDDFQETLKILSRGWLPKWVTSIFRINLVTAVMSILKNRFGMFIKSRFL</sequence>
<reference evidence="2" key="1">
    <citation type="journal article" name="DNA Res.">
        <title>The physiological potential of anammox bacteria as revealed by their core genome structure.</title>
        <authorList>
            <person name="Okubo T."/>
            <person name="Toyoda A."/>
            <person name="Fukuhara K."/>
            <person name="Uchiyama I."/>
            <person name="Harigaya Y."/>
            <person name="Kuroiwa M."/>
            <person name="Suzuki T."/>
            <person name="Murakami Y."/>
            <person name="Suwa Y."/>
            <person name="Takami H."/>
        </authorList>
    </citation>
    <scope>NUCLEOTIDE SEQUENCE</scope>
    <source>
        <strain evidence="2">317325-3</strain>
    </source>
</reference>
<dbReference type="Proteomes" id="UP000662914">
    <property type="component" value="Chromosome"/>
</dbReference>
<protein>
    <submittedName>
        <fullName evidence="2">Glycosyltransferase</fullName>
    </submittedName>
</protein>
<dbReference type="KEGG" id="ddz:DSYM_02670"/>
<dbReference type="EMBL" id="AP021857">
    <property type="protein sequence ID" value="BBO19568.1"/>
    <property type="molecule type" value="Genomic_DNA"/>
</dbReference>
<keyword evidence="2" id="KW-0808">Transferase</keyword>
<name>A0A809QYF0_9PROT</name>
<organism evidence="2 3">
    <name type="scientific">Candidatus Desulfobacillus denitrificans</name>
    <dbReference type="NCBI Taxonomy" id="2608985"/>
    <lineage>
        <taxon>Bacteria</taxon>
        <taxon>Pseudomonadati</taxon>
        <taxon>Pseudomonadota</taxon>
        <taxon>Betaproteobacteria</taxon>
        <taxon>Candidatus Desulfobacillus</taxon>
    </lineage>
</organism>
<gene>
    <name evidence="2" type="ORF">DSYM_02670</name>
</gene>
<feature type="domain" description="Glycosyltransferase 2-like" evidence="1">
    <location>
        <begin position="6"/>
        <end position="129"/>
    </location>
</feature>
<evidence type="ECO:0000259" key="1">
    <source>
        <dbReference type="Pfam" id="PF00535"/>
    </source>
</evidence>
<dbReference type="PANTHER" id="PTHR43685">
    <property type="entry name" value="GLYCOSYLTRANSFERASE"/>
    <property type="match status" value="1"/>
</dbReference>
<evidence type="ECO:0000313" key="2">
    <source>
        <dbReference type="EMBL" id="BBO19568.1"/>
    </source>
</evidence>
<evidence type="ECO:0000313" key="3">
    <source>
        <dbReference type="Proteomes" id="UP000662914"/>
    </source>
</evidence>
<dbReference type="CDD" id="cd00761">
    <property type="entry name" value="Glyco_tranf_GTA_type"/>
    <property type="match status" value="1"/>
</dbReference>
<proteinExistence type="predicted"/>